<evidence type="ECO:0000256" key="1">
    <source>
        <dbReference type="SAM" id="SignalP"/>
    </source>
</evidence>
<reference evidence="2" key="1">
    <citation type="submission" date="2021-04" db="EMBL/GenBank/DDBJ databases">
        <authorList>
            <person name="Pira H."/>
            <person name="Risdian C."/>
            <person name="Wink J."/>
        </authorList>
    </citation>
    <scope>NUCLEOTIDE SEQUENCE</scope>
    <source>
        <strain evidence="2">WHY3</strain>
    </source>
</reference>
<name>A0A9X1JNB7_9FLAO</name>
<feature type="chain" id="PRO_5040813608" description="Outer membrane protein beta-barrel domain-containing protein" evidence="1">
    <location>
        <begin position="20"/>
        <end position="215"/>
    </location>
</feature>
<dbReference type="AlphaFoldDB" id="A0A9X1JNB7"/>
<dbReference type="RefSeq" id="WP_218545846.1">
    <property type="nucleotide sequence ID" value="NZ_JAGSPD010000006.1"/>
</dbReference>
<keyword evidence="1" id="KW-0732">Signal</keyword>
<evidence type="ECO:0008006" key="4">
    <source>
        <dbReference type="Google" id="ProtNLM"/>
    </source>
</evidence>
<protein>
    <recommendedName>
        <fullName evidence="4">Outer membrane protein beta-barrel domain-containing protein</fullName>
    </recommendedName>
</protein>
<organism evidence="2 3">
    <name type="scientific">Winogradskyella luteola</name>
    <dbReference type="NCBI Taxonomy" id="2828330"/>
    <lineage>
        <taxon>Bacteria</taxon>
        <taxon>Pseudomonadati</taxon>
        <taxon>Bacteroidota</taxon>
        <taxon>Flavobacteriia</taxon>
        <taxon>Flavobacteriales</taxon>
        <taxon>Flavobacteriaceae</taxon>
        <taxon>Winogradskyella</taxon>
    </lineage>
</organism>
<dbReference type="Proteomes" id="UP001138894">
    <property type="component" value="Unassembled WGS sequence"/>
</dbReference>
<gene>
    <name evidence="2" type="ORF">KCG49_08525</name>
</gene>
<evidence type="ECO:0000313" key="2">
    <source>
        <dbReference type="EMBL" id="MBV7269231.1"/>
    </source>
</evidence>
<proteinExistence type="predicted"/>
<sequence length="215" mass="24311">MKNLITTCLFLLFCLNLVAQNDSIPQERGYNYHDSFNDYWRTVTFKIGGGVFMPLGELKKYFNTSPLVELSLDFPVTDNKSIELALQFVIPKQRIPFQYVRDNEDIEAEASLLINPLVRFKKVLGNPNSSKFILGLGIGASVISSNQKVNSSNNEDTYEITSFLVAPSLDYVKSFKNNEQLTLSFGIHYSPYKIRGAIQEDIGSIALTPRILYSF</sequence>
<accession>A0A9X1JNB7</accession>
<comment type="caution">
    <text evidence="2">The sequence shown here is derived from an EMBL/GenBank/DDBJ whole genome shotgun (WGS) entry which is preliminary data.</text>
</comment>
<dbReference type="EMBL" id="JAGSPD010000006">
    <property type="protein sequence ID" value="MBV7269231.1"/>
    <property type="molecule type" value="Genomic_DNA"/>
</dbReference>
<feature type="signal peptide" evidence="1">
    <location>
        <begin position="1"/>
        <end position="19"/>
    </location>
</feature>
<evidence type="ECO:0000313" key="3">
    <source>
        <dbReference type="Proteomes" id="UP001138894"/>
    </source>
</evidence>
<keyword evidence="3" id="KW-1185">Reference proteome</keyword>